<keyword evidence="16" id="KW-1185">Reference proteome</keyword>
<dbReference type="eggNOG" id="COG1253">
    <property type="taxonomic scope" value="Bacteria"/>
</dbReference>
<evidence type="ECO:0000256" key="8">
    <source>
        <dbReference type="ARBA" id="ARBA00023136"/>
    </source>
</evidence>
<dbReference type="EMBL" id="AHAE01000032">
    <property type="protein sequence ID" value="EJZ82389.1"/>
    <property type="molecule type" value="Genomic_DNA"/>
</dbReference>
<evidence type="ECO:0000256" key="3">
    <source>
        <dbReference type="ARBA" id="ARBA00022475"/>
    </source>
</evidence>
<keyword evidence="8 10" id="KW-0472">Membrane</keyword>
<keyword evidence="6 10" id="KW-1133">Transmembrane helix</keyword>
<dbReference type="AlphaFoldDB" id="I7KJG7"/>
<dbReference type="PANTHER" id="PTHR43099:SF6">
    <property type="entry name" value="UPF0053 PROTEIN RV1842C"/>
    <property type="match status" value="1"/>
</dbReference>
<dbReference type="Pfam" id="PF00571">
    <property type="entry name" value="CBS"/>
    <property type="match status" value="1"/>
</dbReference>
<organism evidence="14 17">
    <name type="scientific">Corynebacterium otitidis ATCC 51513</name>
    <dbReference type="NCBI Taxonomy" id="883169"/>
    <lineage>
        <taxon>Bacteria</taxon>
        <taxon>Bacillati</taxon>
        <taxon>Actinomycetota</taxon>
        <taxon>Actinomycetes</taxon>
        <taxon>Mycobacteriales</taxon>
        <taxon>Corynebacteriaceae</taxon>
        <taxon>Corynebacterium</taxon>
    </lineage>
</organism>
<feature type="transmembrane region" description="Helical" evidence="11">
    <location>
        <begin position="6"/>
        <end position="26"/>
    </location>
</feature>
<dbReference type="RefSeq" id="WP_004600504.1">
    <property type="nucleotide sequence ID" value="NZ_HF541866.1"/>
</dbReference>
<evidence type="ECO:0000256" key="7">
    <source>
        <dbReference type="ARBA" id="ARBA00023122"/>
    </source>
</evidence>
<dbReference type="HOGENOM" id="CLU_015237_4_0_11"/>
<keyword evidence="3" id="KW-1003">Cell membrane</keyword>
<dbReference type="GO" id="GO:0005886">
    <property type="term" value="C:plasma membrane"/>
    <property type="evidence" value="ECO:0007669"/>
    <property type="project" value="UniProtKB-SubCell"/>
</dbReference>
<feature type="domain" description="CNNM transmembrane" evidence="13">
    <location>
        <begin position="2"/>
        <end position="206"/>
    </location>
</feature>
<protein>
    <submittedName>
        <fullName evidence="14">Uncharacterized protein</fullName>
    </submittedName>
</protein>
<feature type="domain" description="CBS" evidence="12">
    <location>
        <begin position="290"/>
        <end position="347"/>
    </location>
</feature>
<accession>I7KJG7</accession>
<dbReference type="CDD" id="cd04590">
    <property type="entry name" value="CBS_pair_CorC_HlyC_assoc"/>
    <property type="match status" value="1"/>
</dbReference>
<dbReference type="PROSITE" id="PS51846">
    <property type="entry name" value="CNNM"/>
    <property type="match status" value="1"/>
</dbReference>
<dbReference type="PANTHER" id="PTHR43099">
    <property type="entry name" value="UPF0053 PROTEIN YRKA"/>
    <property type="match status" value="1"/>
</dbReference>
<feature type="transmembrane region" description="Helical" evidence="11">
    <location>
        <begin position="139"/>
        <end position="158"/>
    </location>
</feature>
<evidence type="ECO:0000313" key="16">
    <source>
        <dbReference type="Proteomes" id="UP000006078"/>
    </source>
</evidence>
<evidence type="ECO:0000256" key="5">
    <source>
        <dbReference type="ARBA" id="ARBA00022737"/>
    </source>
</evidence>
<dbReference type="OrthoDB" id="110231at2"/>
<evidence type="ECO:0000256" key="11">
    <source>
        <dbReference type="SAM" id="Phobius"/>
    </source>
</evidence>
<dbReference type="InterPro" id="IPR036318">
    <property type="entry name" value="FAD-bd_PCMH-like_sf"/>
</dbReference>
<comment type="subcellular location">
    <subcellularLocation>
        <location evidence="1">Cell membrane</location>
        <topology evidence="1">Multi-pass membrane protein</topology>
    </subcellularLocation>
</comment>
<dbReference type="Gene3D" id="3.10.580.10">
    <property type="entry name" value="CBS-domain"/>
    <property type="match status" value="1"/>
</dbReference>
<feature type="transmembrane region" description="Helical" evidence="11">
    <location>
        <begin position="57"/>
        <end position="82"/>
    </location>
</feature>
<dbReference type="Pfam" id="PF01595">
    <property type="entry name" value="CNNM"/>
    <property type="match status" value="1"/>
</dbReference>
<dbReference type="GO" id="GO:0050660">
    <property type="term" value="F:flavin adenine dinucleotide binding"/>
    <property type="evidence" value="ECO:0007669"/>
    <property type="project" value="InterPro"/>
</dbReference>
<dbReference type="PROSITE" id="PS51371">
    <property type="entry name" value="CBS"/>
    <property type="match status" value="2"/>
</dbReference>
<gene>
    <name evidence="14" type="ORF">BN46_0874</name>
    <name evidence="15" type="ORF">HMPREF9719_00614</name>
</gene>
<evidence type="ECO:0000313" key="17">
    <source>
        <dbReference type="Proteomes" id="UP000011016"/>
    </source>
</evidence>
<reference evidence="15 16" key="2">
    <citation type="submission" date="2012-08" db="EMBL/GenBank/DDBJ databases">
        <title>The Genome Sequence of Turicella otitidis ATCC 51513.</title>
        <authorList>
            <consortium name="The Broad Institute Genome Sequencing Platform"/>
            <person name="Earl A."/>
            <person name="Ward D."/>
            <person name="Feldgarden M."/>
            <person name="Gevers D."/>
            <person name="Huys G."/>
            <person name="Walker B."/>
            <person name="Young S.K."/>
            <person name="Zeng Q."/>
            <person name="Gargeya S."/>
            <person name="Fitzgerald M."/>
            <person name="Haas B."/>
            <person name="Abouelleil A."/>
            <person name="Alvarado L."/>
            <person name="Arachchi H.M."/>
            <person name="Berlin A.M."/>
            <person name="Chapman S.B."/>
            <person name="Goldberg J."/>
            <person name="Griggs A."/>
            <person name="Gujja S."/>
            <person name="Hansen M."/>
            <person name="Howarth C."/>
            <person name="Imamovic A."/>
            <person name="Larimer J."/>
            <person name="McCowen C."/>
            <person name="Montmayeur A."/>
            <person name="Murphy C."/>
            <person name="Neiman D."/>
            <person name="Pearson M."/>
            <person name="Priest M."/>
            <person name="Roberts A."/>
            <person name="Saif S."/>
            <person name="Shea T."/>
            <person name="Sisk P."/>
            <person name="Sykes S."/>
            <person name="Wortman J."/>
            <person name="Nusbaum C."/>
            <person name="Birren B."/>
        </authorList>
    </citation>
    <scope>NUCLEOTIDE SEQUENCE [LARGE SCALE GENOMIC DNA]</scope>
    <source>
        <strain evidence="15 16">ATCC 51513</strain>
    </source>
</reference>
<evidence type="ECO:0000256" key="6">
    <source>
        <dbReference type="ARBA" id="ARBA00022989"/>
    </source>
</evidence>
<dbReference type="InterPro" id="IPR044751">
    <property type="entry name" value="Ion_transp-like_CBS"/>
</dbReference>
<dbReference type="InterPro" id="IPR005170">
    <property type="entry name" value="Transptr-assoc_dom"/>
</dbReference>
<dbReference type="SUPFAM" id="SSF56176">
    <property type="entry name" value="FAD-binding/transporter-associated domain-like"/>
    <property type="match status" value="1"/>
</dbReference>
<dbReference type="Proteomes" id="UP000006078">
    <property type="component" value="Unassembled WGS sequence"/>
</dbReference>
<evidence type="ECO:0000313" key="14">
    <source>
        <dbReference type="EMBL" id="CCI83605.1"/>
    </source>
</evidence>
<dbReference type="Pfam" id="PF03471">
    <property type="entry name" value="CorC_HlyC"/>
    <property type="match status" value="1"/>
</dbReference>
<proteinExistence type="inferred from homology"/>
<sequence>MDIVISIASLVGFVLLTALTGLFVAVEFSLTGLERSTVNNHVERVGDRRAKAVREGVTHLSFLLSGSQLGITVTTLATGYLAEPVLAGYFEPLLDLVGLSASASQPVALILALIVATVLSMIFGELVPKNIAITMPLATARFVVMPMQAFTKACAWFIRSMNRTSNWAVRRFGIEPADELASARSPQELGSLVRNSAGEGSIEPDLAEMLEASLEFGDVTAEAIMTPRATTDVLEGDQTVADLVALARETGHSRFPVVDGDLDNTLGVVHIKDALGVAEKDRATTTLAPLARAIPTVPASLDGDAVLTAVRSAGSQLILVADEYGGTAGIVTIEDVVEEILGEVYDEHDDRAAEQDFERFGKSWRVTGLARLDDLAEETGYRAPDGPYETAGGLVMAALGRIPAVGDVAVLPPAESGGFSGGEPADEGRWLARVDVMDERRVDSLILTPVTTAEAQEYL</sequence>
<keyword evidence="4 10" id="KW-0812">Transmembrane</keyword>
<comment type="caution">
    <text evidence="14">The sequence shown here is derived from an EMBL/GenBank/DDBJ whole genome shotgun (WGS) entry which is preliminary data.</text>
</comment>
<dbReference type="SUPFAM" id="SSF54631">
    <property type="entry name" value="CBS-domain pair"/>
    <property type="match status" value="1"/>
</dbReference>
<dbReference type="Proteomes" id="UP000011016">
    <property type="component" value="Unassembled WGS sequence"/>
</dbReference>
<evidence type="ECO:0000313" key="15">
    <source>
        <dbReference type="EMBL" id="EJZ82389.1"/>
    </source>
</evidence>
<evidence type="ECO:0000256" key="9">
    <source>
        <dbReference type="PROSITE-ProRule" id="PRU00703"/>
    </source>
</evidence>
<dbReference type="InterPro" id="IPR051676">
    <property type="entry name" value="UPF0053_domain"/>
</dbReference>
<feature type="transmembrane region" description="Helical" evidence="11">
    <location>
        <begin position="102"/>
        <end position="127"/>
    </location>
</feature>
<dbReference type="EMBL" id="CAJZ01000118">
    <property type="protein sequence ID" value="CCI83605.1"/>
    <property type="molecule type" value="Genomic_DNA"/>
</dbReference>
<dbReference type="InterPro" id="IPR000644">
    <property type="entry name" value="CBS_dom"/>
</dbReference>
<feature type="domain" description="CBS" evidence="12">
    <location>
        <begin position="225"/>
        <end position="284"/>
    </location>
</feature>
<name>I7KJG7_9CORY</name>
<evidence type="ECO:0000256" key="10">
    <source>
        <dbReference type="PROSITE-ProRule" id="PRU01193"/>
    </source>
</evidence>
<dbReference type="InterPro" id="IPR002550">
    <property type="entry name" value="CNNM"/>
</dbReference>
<reference evidence="14 17" key="1">
    <citation type="journal article" date="2012" name="J. Bacteriol.">
        <title>Draft Genome Sequence of Turicella otitidis ATCC 51513, Isolated from Middle Ear Fluid from a Child with Otitis Media.</title>
        <authorList>
            <person name="Brinkrolf K."/>
            <person name="Schneider J."/>
            <person name="Knecht M."/>
            <person name="Ruckert C."/>
            <person name="Tauch A."/>
        </authorList>
    </citation>
    <scope>NUCLEOTIDE SEQUENCE [LARGE SCALE GENOMIC DNA]</scope>
    <source>
        <strain evidence="14 17">ATCC 51513</strain>
    </source>
</reference>
<evidence type="ECO:0000256" key="2">
    <source>
        <dbReference type="ARBA" id="ARBA00006337"/>
    </source>
</evidence>
<dbReference type="SMART" id="SM01091">
    <property type="entry name" value="CorC_HlyC"/>
    <property type="match status" value="1"/>
</dbReference>
<evidence type="ECO:0000256" key="1">
    <source>
        <dbReference type="ARBA" id="ARBA00004651"/>
    </source>
</evidence>
<dbReference type="InterPro" id="IPR046342">
    <property type="entry name" value="CBS_dom_sf"/>
</dbReference>
<dbReference type="Gene3D" id="3.30.465.10">
    <property type="match status" value="1"/>
</dbReference>
<dbReference type="InterPro" id="IPR016169">
    <property type="entry name" value="FAD-bd_PCMH_sub2"/>
</dbReference>
<keyword evidence="7 9" id="KW-0129">CBS domain</keyword>
<evidence type="ECO:0000259" key="13">
    <source>
        <dbReference type="PROSITE" id="PS51846"/>
    </source>
</evidence>
<keyword evidence="5" id="KW-0677">Repeat</keyword>
<evidence type="ECO:0000259" key="12">
    <source>
        <dbReference type="PROSITE" id="PS51371"/>
    </source>
</evidence>
<comment type="similarity">
    <text evidence="2">Belongs to the UPF0053 family.</text>
</comment>
<evidence type="ECO:0000256" key="4">
    <source>
        <dbReference type="ARBA" id="ARBA00022692"/>
    </source>
</evidence>
<dbReference type="STRING" id="29321.AAV33_00520"/>
<dbReference type="PATRIC" id="fig|883169.3.peg.586"/>